<evidence type="ECO:0000256" key="1">
    <source>
        <dbReference type="ARBA" id="ARBA00000085"/>
    </source>
</evidence>
<keyword evidence="3" id="KW-0808">Transferase</keyword>
<reference evidence="9" key="1">
    <citation type="submission" date="2024-06" db="EMBL/GenBank/DDBJ databases">
        <title>Genome sequence of Vogesella sp. MAHUQ-64.</title>
        <authorList>
            <person name="Huq M.A."/>
        </authorList>
    </citation>
    <scope>NUCLEOTIDE SEQUENCE</scope>
    <source>
        <strain evidence="9">MAHUQ-64</strain>
    </source>
</reference>
<gene>
    <name evidence="9" type="ORF">ABNW52_02905</name>
</gene>
<evidence type="ECO:0000256" key="5">
    <source>
        <dbReference type="ARBA" id="ARBA00022777"/>
    </source>
</evidence>
<keyword evidence="10" id="KW-1185">Reference proteome</keyword>
<evidence type="ECO:0000256" key="3">
    <source>
        <dbReference type="ARBA" id="ARBA00022679"/>
    </source>
</evidence>
<dbReference type="InterPro" id="IPR003594">
    <property type="entry name" value="HATPase_dom"/>
</dbReference>
<evidence type="ECO:0000313" key="9">
    <source>
        <dbReference type="EMBL" id="MEQ6289557.1"/>
    </source>
</evidence>
<evidence type="ECO:0000256" key="6">
    <source>
        <dbReference type="ARBA" id="ARBA00022840"/>
    </source>
</evidence>
<dbReference type="EMBL" id="JBEFLD010000002">
    <property type="protein sequence ID" value="MEQ6289557.1"/>
    <property type="molecule type" value="Genomic_DNA"/>
</dbReference>
<evidence type="ECO:0000259" key="8">
    <source>
        <dbReference type="Pfam" id="PF02518"/>
    </source>
</evidence>
<dbReference type="InterPro" id="IPR036890">
    <property type="entry name" value="HATPase_C_sf"/>
</dbReference>
<keyword evidence="4" id="KW-0547">Nucleotide-binding</keyword>
<dbReference type="PANTHER" id="PTHR44936">
    <property type="entry name" value="SENSOR PROTEIN CREC"/>
    <property type="match status" value="1"/>
</dbReference>
<dbReference type="EC" id="2.7.13.3" evidence="2"/>
<comment type="catalytic activity">
    <reaction evidence="1">
        <text>ATP + protein L-histidine = ADP + protein N-phospho-L-histidine.</text>
        <dbReference type="EC" id="2.7.13.3"/>
    </reaction>
</comment>
<feature type="domain" description="Histidine kinase/HSP90-like ATPase" evidence="8">
    <location>
        <begin position="316"/>
        <end position="412"/>
    </location>
</feature>
<keyword evidence="7" id="KW-0812">Transmembrane</keyword>
<organism evidence="9 10">
    <name type="scientific">Vogesella oryzagri</name>
    <dbReference type="NCBI Taxonomy" id="3160864"/>
    <lineage>
        <taxon>Bacteria</taxon>
        <taxon>Pseudomonadati</taxon>
        <taxon>Pseudomonadota</taxon>
        <taxon>Betaproteobacteria</taxon>
        <taxon>Neisseriales</taxon>
        <taxon>Chromobacteriaceae</taxon>
        <taxon>Vogesella</taxon>
    </lineage>
</organism>
<protein>
    <recommendedName>
        <fullName evidence="2">histidine kinase</fullName>
        <ecNumber evidence="2">2.7.13.3</ecNumber>
    </recommendedName>
</protein>
<feature type="transmembrane region" description="Helical" evidence="7">
    <location>
        <begin position="45"/>
        <end position="65"/>
    </location>
</feature>
<evidence type="ECO:0000256" key="4">
    <source>
        <dbReference type="ARBA" id="ARBA00022741"/>
    </source>
</evidence>
<keyword evidence="7" id="KW-1133">Transmembrane helix</keyword>
<evidence type="ECO:0000256" key="7">
    <source>
        <dbReference type="SAM" id="Phobius"/>
    </source>
</evidence>
<feature type="transmembrane region" description="Helical" evidence="7">
    <location>
        <begin position="163"/>
        <end position="183"/>
    </location>
</feature>
<accession>A0ABV1M039</accession>
<feature type="transmembrane region" description="Helical" evidence="7">
    <location>
        <begin position="124"/>
        <end position="143"/>
    </location>
</feature>
<keyword evidence="7" id="KW-0472">Membrane</keyword>
<feature type="transmembrane region" description="Helical" evidence="7">
    <location>
        <begin position="77"/>
        <end position="95"/>
    </location>
</feature>
<sequence>MNAIASPLPFAANLGLIQRRIAQLRWLLLLLALLLWPLARWQGLSLPWLLLAQAWLTLLAVNLALPWLARRGVLPRRLLALGLAADVLVLTELLAFSGGAANPLASLYLPPVLFGALLLPPRQAWALALASLSAYALLFVWHLPWPLAGGDAAYAFRLHLLGMWLTFAASVLLLTGFVSYLAAQLLRREAALAAAREAQLRNEQLVGLGVQAASAAHALSTPLATLTLLCDELLHDASGPQHDDLQLMQRQLQLCREALVQLKAGSGGAGSALPVCTQLAQQLQGWHSTRPDVRLLRHGLTAGGPVLALDARFWPALFNLLNNAADAGGGEVELTVVLEPGWLRLEIHNRHGRLSAAQLQHAGLAPLDSDKPAGLGLGVLLSHATLSQLGGELKLDNAAAGGVRATLRLPLDGAHAHTADH</sequence>
<dbReference type="GO" id="GO:0005524">
    <property type="term" value="F:ATP binding"/>
    <property type="evidence" value="ECO:0007669"/>
    <property type="project" value="UniProtKB-KW"/>
</dbReference>
<dbReference type="Pfam" id="PF02518">
    <property type="entry name" value="HATPase_c"/>
    <property type="match status" value="1"/>
</dbReference>
<evidence type="ECO:0000256" key="2">
    <source>
        <dbReference type="ARBA" id="ARBA00012438"/>
    </source>
</evidence>
<proteinExistence type="predicted"/>
<evidence type="ECO:0000313" key="10">
    <source>
        <dbReference type="Proteomes" id="UP001433638"/>
    </source>
</evidence>
<feature type="transmembrane region" description="Helical" evidence="7">
    <location>
        <begin position="21"/>
        <end position="39"/>
    </location>
</feature>
<name>A0ABV1M039_9NEIS</name>
<dbReference type="PANTHER" id="PTHR44936:SF10">
    <property type="entry name" value="SENSOR PROTEIN RSTB"/>
    <property type="match status" value="1"/>
</dbReference>
<dbReference type="RefSeq" id="WP_349583776.1">
    <property type="nucleotide sequence ID" value="NZ_JBEFLD010000002.1"/>
</dbReference>
<dbReference type="InterPro" id="IPR050980">
    <property type="entry name" value="2C_sensor_his_kinase"/>
</dbReference>
<keyword evidence="6 9" id="KW-0067">ATP-binding</keyword>
<dbReference type="SUPFAM" id="SSF55874">
    <property type="entry name" value="ATPase domain of HSP90 chaperone/DNA topoisomerase II/histidine kinase"/>
    <property type="match status" value="1"/>
</dbReference>
<keyword evidence="5" id="KW-0418">Kinase</keyword>
<comment type="caution">
    <text evidence="9">The sequence shown here is derived from an EMBL/GenBank/DDBJ whole genome shotgun (WGS) entry which is preliminary data.</text>
</comment>
<dbReference type="Gene3D" id="3.30.565.10">
    <property type="entry name" value="Histidine kinase-like ATPase, C-terminal domain"/>
    <property type="match status" value="1"/>
</dbReference>
<dbReference type="Proteomes" id="UP001433638">
    <property type="component" value="Unassembled WGS sequence"/>
</dbReference>